<accession>A0ACC1AT49</accession>
<name>A0ACC1AT49_9ROSI</name>
<evidence type="ECO:0000313" key="2">
    <source>
        <dbReference type="Proteomes" id="UP001164250"/>
    </source>
</evidence>
<gene>
    <name evidence="1" type="ORF">Patl1_14913</name>
</gene>
<comment type="caution">
    <text evidence="1">The sequence shown here is derived from an EMBL/GenBank/DDBJ whole genome shotgun (WGS) entry which is preliminary data.</text>
</comment>
<reference evidence="2" key="1">
    <citation type="journal article" date="2023" name="G3 (Bethesda)">
        <title>Genome assembly and association tests identify interacting loci associated with vigor, precocity, and sex in interspecific pistachio rootstocks.</title>
        <authorList>
            <person name="Palmer W."/>
            <person name="Jacygrad E."/>
            <person name="Sagayaradj S."/>
            <person name="Cavanaugh K."/>
            <person name="Han R."/>
            <person name="Bertier L."/>
            <person name="Beede B."/>
            <person name="Kafkas S."/>
            <person name="Golino D."/>
            <person name="Preece J."/>
            <person name="Michelmore R."/>
        </authorList>
    </citation>
    <scope>NUCLEOTIDE SEQUENCE [LARGE SCALE GENOMIC DNA]</scope>
</reference>
<proteinExistence type="predicted"/>
<dbReference type="Proteomes" id="UP001164250">
    <property type="component" value="Chromosome 8"/>
</dbReference>
<organism evidence="1 2">
    <name type="scientific">Pistacia atlantica</name>
    <dbReference type="NCBI Taxonomy" id="434234"/>
    <lineage>
        <taxon>Eukaryota</taxon>
        <taxon>Viridiplantae</taxon>
        <taxon>Streptophyta</taxon>
        <taxon>Embryophyta</taxon>
        <taxon>Tracheophyta</taxon>
        <taxon>Spermatophyta</taxon>
        <taxon>Magnoliopsida</taxon>
        <taxon>eudicotyledons</taxon>
        <taxon>Gunneridae</taxon>
        <taxon>Pentapetalae</taxon>
        <taxon>rosids</taxon>
        <taxon>malvids</taxon>
        <taxon>Sapindales</taxon>
        <taxon>Anacardiaceae</taxon>
        <taxon>Pistacia</taxon>
    </lineage>
</organism>
<evidence type="ECO:0000313" key="1">
    <source>
        <dbReference type="EMBL" id="KAJ0089833.1"/>
    </source>
</evidence>
<sequence>MGEALHLYIEEKNLSIVGSLLNCLVDMYIKCGKMEEAQKLLDRCGADDVDVVLGTTLINGYVKSNKIDVARFLFDQMTERSLISWTAMISGYVQALSASVEVGEFRFGRSIHCLILKHGMSVDGFLGNVLIDLYAECEQVNEACRIFEQLPYKTIVTWNTINGNIAKARAFFDVIPEKDVISWNTMMNCNARYNQFQELFEFFHKMQSSRIKTDKFTLVSLLYHPVPALEPLIMEFGICAAFKCLCKRW</sequence>
<dbReference type="EMBL" id="CM047904">
    <property type="protein sequence ID" value="KAJ0089833.1"/>
    <property type="molecule type" value="Genomic_DNA"/>
</dbReference>
<protein>
    <submittedName>
        <fullName evidence="1">Uncharacterized protein</fullName>
    </submittedName>
</protein>
<keyword evidence="2" id="KW-1185">Reference proteome</keyword>